<evidence type="ECO:0000256" key="4">
    <source>
        <dbReference type="ARBA" id="ARBA00022679"/>
    </source>
</evidence>
<name>A0A1K1P411_9FLAO</name>
<comment type="catalytic activity">
    <reaction evidence="6 8">
        <text>lipid IVA (E. coli) + CMP-3-deoxy-beta-D-manno-octulosonate = alpha-Kdo-(2-&gt;6)-lipid IVA (E. coli) + CMP + H(+)</text>
        <dbReference type="Rhea" id="RHEA:28066"/>
        <dbReference type="ChEBI" id="CHEBI:15378"/>
        <dbReference type="ChEBI" id="CHEBI:58603"/>
        <dbReference type="ChEBI" id="CHEBI:60364"/>
        <dbReference type="ChEBI" id="CHEBI:60377"/>
        <dbReference type="ChEBI" id="CHEBI:85987"/>
        <dbReference type="EC" id="2.4.99.12"/>
    </reaction>
</comment>
<sequence length="413" mass="46962">MVSFIYNILITIAGFALRGIALFNTKIRLFVQGRKDVFTHLKRQIGPGDRVIWFHTASLGEFEQGLPVIEKIRSEYPGHKVLVTFFSPSGYEVKKHSKAADIITYLPLDTRRNVTKFLDIVTPELVVFVKYEFWPNYLAGLKKRKINTVLISAIFRKNQAFFRPYGVFMRRSLQTFTHFFVQDEYSGNLLRSIGVDNVTVSGDTRLDRVAEILQRDNTLEFMDRFKDGQQCFVAGSTWPEDEELLTELINKAPGHLKFAIAPHNIKPTHNQALRKAIGKKTILYSEIRQQNLSNYDVLIIDTIGLLTRIYNYADIAYVGGGMGNTGLHNILEPAVFGIPVIIGKNYSKFREANELVKLGGVISVSDKSQLLEKTTQLIKKEELIKKTGQINADYVKKNTGAVIQILQFLRILL</sequence>
<keyword evidence="4 8" id="KW-0808">Transferase</keyword>
<evidence type="ECO:0000256" key="2">
    <source>
        <dbReference type="ARBA" id="ARBA00012621"/>
    </source>
</evidence>
<keyword evidence="11" id="KW-1185">Reference proteome</keyword>
<keyword evidence="8" id="KW-0448">Lipopolysaccharide biosynthesis</keyword>
<dbReference type="EMBL" id="FPJE01000007">
    <property type="protein sequence ID" value="SFW42233.1"/>
    <property type="molecule type" value="Genomic_DNA"/>
</dbReference>
<dbReference type="Gene3D" id="3.40.50.11720">
    <property type="entry name" value="3-Deoxy-D-manno-octulosonic-acid transferase, N-terminal domain"/>
    <property type="match status" value="1"/>
</dbReference>
<dbReference type="UniPathway" id="UPA00958"/>
<evidence type="ECO:0000256" key="3">
    <source>
        <dbReference type="ARBA" id="ARBA00019077"/>
    </source>
</evidence>
<dbReference type="RefSeq" id="WP_072316839.1">
    <property type="nucleotide sequence ID" value="NZ_FPJE01000007.1"/>
</dbReference>
<dbReference type="OrthoDB" id="9789797at2"/>
<dbReference type="PANTHER" id="PTHR42755">
    <property type="entry name" value="3-DEOXY-MANNO-OCTULOSONATE CYTIDYLYLTRANSFERASE"/>
    <property type="match status" value="1"/>
</dbReference>
<dbReference type="Gene3D" id="3.40.50.2000">
    <property type="entry name" value="Glycogen Phosphorylase B"/>
    <property type="match status" value="1"/>
</dbReference>
<evidence type="ECO:0000256" key="8">
    <source>
        <dbReference type="RuleBase" id="RU365103"/>
    </source>
</evidence>
<evidence type="ECO:0000256" key="6">
    <source>
        <dbReference type="ARBA" id="ARBA00049183"/>
    </source>
</evidence>
<evidence type="ECO:0000259" key="9">
    <source>
        <dbReference type="Pfam" id="PF04413"/>
    </source>
</evidence>
<dbReference type="InterPro" id="IPR038107">
    <property type="entry name" value="Glycos_transf_N_sf"/>
</dbReference>
<keyword evidence="8" id="KW-1133">Transmembrane helix</keyword>
<keyword evidence="8" id="KW-0472">Membrane</keyword>
<comment type="subcellular location">
    <subcellularLocation>
        <location evidence="8">Cell membrane</location>
    </subcellularLocation>
</comment>
<dbReference type="PANTHER" id="PTHR42755:SF1">
    <property type="entry name" value="3-DEOXY-D-MANNO-OCTULOSONIC ACID TRANSFERASE, MITOCHONDRIAL-RELATED"/>
    <property type="match status" value="1"/>
</dbReference>
<protein>
    <recommendedName>
        <fullName evidence="3 8">3-deoxy-D-manno-octulosonic acid transferase</fullName>
        <shortName evidence="8">Kdo transferase</shortName>
        <ecNumber evidence="2 8">2.4.99.12</ecNumber>
    </recommendedName>
    <alternativeName>
        <fullName evidence="5 8">Lipid IV(A) 3-deoxy-D-manno-octulosonic acid transferase</fullName>
    </alternativeName>
</protein>
<keyword evidence="8" id="KW-0812">Transmembrane</keyword>
<comment type="pathway">
    <text evidence="1 8">Bacterial outer membrane biogenesis; LPS core biosynthesis.</text>
</comment>
<feature type="domain" description="3-deoxy-D-manno-octulosonic-acid transferase N-terminal" evidence="9">
    <location>
        <begin position="47"/>
        <end position="207"/>
    </location>
</feature>
<evidence type="ECO:0000313" key="10">
    <source>
        <dbReference type="EMBL" id="SFW42233.1"/>
    </source>
</evidence>
<accession>A0A1K1P411</accession>
<keyword evidence="8" id="KW-1003">Cell membrane</keyword>
<evidence type="ECO:0000313" key="11">
    <source>
        <dbReference type="Proteomes" id="UP000182248"/>
    </source>
</evidence>
<dbReference type="AlphaFoldDB" id="A0A1K1P411"/>
<dbReference type="GO" id="GO:0043842">
    <property type="term" value="F:Kdo transferase activity"/>
    <property type="evidence" value="ECO:0007669"/>
    <property type="project" value="UniProtKB-EC"/>
</dbReference>
<dbReference type="GO" id="GO:0009245">
    <property type="term" value="P:lipid A biosynthetic process"/>
    <property type="evidence" value="ECO:0007669"/>
    <property type="project" value="TreeGrafter"/>
</dbReference>
<comment type="similarity">
    <text evidence="8">Belongs to the glycosyltransferase group 1 family.</text>
</comment>
<comment type="function">
    <text evidence="8">Involved in lipopolysaccharide (LPS) biosynthesis. Catalyzes the transfer of 3-deoxy-D-manno-octulosonate (Kdo) residue(s) from CMP-Kdo to lipid IV(A), the tetraacyldisaccharide-1,4'-bisphosphate precursor of lipid A.</text>
</comment>
<reference evidence="10 11" key="1">
    <citation type="submission" date="2016-11" db="EMBL/GenBank/DDBJ databases">
        <authorList>
            <person name="Jaros S."/>
            <person name="Januszkiewicz K."/>
            <person name="Wedrychowicz H."/>
        </authorList>
    </citation>
    <scope>NUCLEOTIDE SEQUENCE [LARGE SCALE GENOMIC DNA]</scope>
    <source>
        <strain evidence="10 11">CGMCC 1.12145</strain>
    </source>
</reference>
<proteinExistence type="inferred from homology"/>
<evidence type="ECO:0000256" key="7">
    <source>
        <dbReference type="PIRSR" id="PIRSR639901-1"/>
    </source>
</evidence>
<dbReference type="InterPro" id="IPR007507">
    <property type="entry name" value="Glycos_transf_N"/>
</dbReference>
<dbReference type="SUPFAM" id="SSF53756">
    <property type="entry name" value="UDP-Glycosyltransferase/glycogen phosphorylase"/>
    <property type="match status" value="1"/>
</dbReference>
<feature type="transmembrane region" description="Helical" evidence="8">
    <location>
        <begin position="6"/>
        <end position="25"/>
    </location>
</feature>
<dbReference type="Proteomes" id="UP000182248">
    <property type="component" value="Unassembled WGS sequence"/>
</dbReference>
<feature type="active site" description="Proton acceptor" evidence="7">
    <location>
        <position position="61"/>
    </location>
</feature>
<gene>
    <name evidence="10" type="ORF">SAMN02927921_01609</name>
</gene>
<dbReference type="Pfam" id="PF04413">
    <property type="entry name" value="Glycos_transf_N"/>
    <property type="match status" value="1"/>
</dbReference>
<evidence type="ECO:0000256" key="1">
    <source>
        <dbReference type="ARBA" id="ARBA00004713"/>
    </source>
</evidence>
<dbReference type="GO" id="GO:0009244">
    <property type="term" value="P:lipopolysaccharide core region biosynthetic process"/>
    <property type="evidence" value="ECO:0007669"/>
    <property type="project" value="UniProtKB-UniRule"/>
</dbReference>
<dbReference type="GO" id="GO:0005886">
    <property type="term" value="C:plasma membrane"/>
    <property type="evidence" value="ECO:0007669"/>
    <property type="project" value="UniProtKB-SubCell"/>
</dbReference>
<evidence type="ECO:0000256" key="5">
    <source>
        <dbReference type="ARBA" id="ARBA00031445"/>
    </source>
</evidence>
<dbReference type="STRING" id="1150368.SAMN02927921_01609"/>
<dbReference type="EC" id="2.4.99.12" evidence="2 8"/>
<organism evidence="10 11">
    <name type="scientific">Sinomicrobium oceani</name>
    <dbReference type="NCBI Taxonomy" id="1150368"/>
    <lineage>
        <taxon>Bacteria</taxon>
        <taxon>Pseudomonadati</taxon>
        <taxon>Bacteroidota</taxon>
        <taxon>Flavobacteriia</taxon>
        <taxon>Flavobacteriales</taxon>
        <taxon>Flavobacteriaceae</taxon>
        <taxon>Sinomicrobium</taxon>
    </lineage>
</organism>
<dbReference type="InterPro" id="IPR039901">
    <property type="entry name" value="Kdotransferase"/>
</dbReference>